<dbReference type="InterPro" id="IPR036397">
    <property type="entry name" value="RNaseH_sf"/>
</dbReference>
<evidence type="ECO:0000256" key="1">
    <source>
        <dbReference type="ARBA" id="ARBA00000077"/>
    </source>
</evidence>
<gene>
    <name evidence="14" type="primary">rnhB</name>
    <name evidence="18" type="ORF">Q4Q35_01360</name>
</gene>
<keyword evidence="13 14" id="KW-0464">Manganese</keyword>
<comment type="similarity">
    <text evidence="5 14 16">Belongs to the RNase HII family.</text>
</comment>
<dbReference type="CDD" id="cd07182">
    <property type="entry name" value="RNase_HII_bacteria_HII_like"/>
    <property type="match status" value="1"/>
</dbReference>
<dbReference type="NCBIfam" id="NF000595">
    <property type="entry name" value="PRK00015.1-3"/>
    <property type="match status" value="1"/>
</dbReference>
<evidence type="ECO:0000313" key="19">
    <source>
        <dbReference type="Proteomes" id="UP001176883"/>
    </source>
</evidence>
<dbReference type="PROSITE" id="PS51975">
    <property type="entry name" value="RNASE_H_2"/>
    <property type="match status" value="1"/>
</dbReference>
<comment type="caution">
    <text evidence="18">The sequence shown here is derived from an EMBL/GenBank/DDBJ whole genome shotgun (WGS) entry which is preliminary data.</text>
</comment>
<evidence type="ECO:0000256" key="10">
    <source>
        <dbReference type="ARBA" id="ARBA00022723"/>
    </source>
</evidence>
<evidence type="ECO:0000256" key="16">
    <source>
        <dbReference type="RuleBase" id="RU003515"/>
    </source>
</evidence>
<evidence type="ECO:0000256" key="15">
    <source>
        <dbReference type="PROSITE-ProRule" id="PRU01319"/>
    </source>
</evidence>
<evidence type="ECO:0000256" key="6">
    <source>
        <dbReference type="ARBA" id="ARBA00012180"/>
    </source>
</evidence>
<comment type="cofactor">
    <cofactor evidence="14 15">
        <name>Mn(2+)</name>
        <dbReference type="ChEBI" id="CHEBI:29035"/>
    </cofactor>
    <cofactor evidence="14 15">
        <name>Mg(2+)</name>
        <dbReference type="ChEBI" id="CHEBI:18420"/>
    </cofactor>
    <text evidence="14 15">Manganese or magnesium. Binds 1 divalent metal ion per monomer in the absence of substrate. May bind a second metal ion after substrate binding.</text>
</comment>
<proteinExistence type="inferred from homology"/>
<dbReference type="SUPFAM" id="SSF53098">
    <property type="entry name" value="Ribonuclease H-like"/>
    <property type="match status" value="1"/>
</dbReference>
<evidence type="ECO:0000256" key="8">
    <source>
        <dbReference type="ARBA" id="ARBA00022490"/>
    </source>
</evidence>
<feature type="binding site" evidence="14 15">
    <location>
        <position position="17"/>
    </location>
    <ligand>
        <name>a divalent metal cation</name>
        <dbReference type="ChEBI" id="CHEBI:60240"/>
    </ligand>
</feature>
<evidence type="ECO:0000256" key="5">
    <source>
        <dbReference type="ARBA" id="ARBA00007383"/>
    </source>
</evidence>
<comment type="function">
    <text evidence="3 14 16">Endonuclease that specifically degrades the RNA of RNA-DNA hybrids.</text>
</comment>
<dbReference type="InterPro" id="IPR001352">
    <property type="entry name" value="RNase_HII/HIII"/>
</dbReference>
<keyword evidence="10 14" id="KW-0479">Metal-binding</keyword>
<dbReference type="Pfam" id="PF01351">
    <property type="entry name" value="RNase_HII"/>
    <property type="match status" value="1"/>
</dbReference>
<dbReference type="InterPro" id="IPR024567">
    <property type="entry name" value="RNase_HII/HIII_dom"/>
</dbReference>
<dbReference type="EMBL" id="JAUOEK010000024">
    <property type="protein sequence ID" value="MDO5968445.1"/>
    <property type="molecule type" value="Genomic_DNA"/>
</dbReference>
<keyword evidence="12 14" id="KW-0378">Hydrolase</keyword>
<name>A0ABT8W5Q7_9FLAO</name>
<evidence type="ECO:0000256" key="7">
    <source>
        <dbReference type="ARBA" id="ARBA00019179"/>
    </source>
</evidence>
<dbReference type="InterPro" id="IPR012337">
    <property type="entry name" value="RNaseH-like_sf"/>
</dbReference>
<evidence type="ECO:0000256" key="14">
    <source>
        <dbReference type="HAMAP-Rule" id="MF_00052"/>
    </source>
</evidence>
<evidence type="ECO:0000256" key="13">
    <source>
        <dbReference type="ARBA" id="ARBA00023211"/>
    </source>
</evidence>
<evidence type="ECO:0000256" key="9">
    <source>
        <dbReference type="ARBA" id="ARBA00022722"/>
    </source>
</evidence>
<evidence type="ECO:0000259" key="17">
    <source>
        <dbReference type="PROSITE" id="PS51975"/>
    </source>
</evidence>
<keyword evidence="19" id="KW-1185">Reference proteome</keyword>
<feature type="domain" description="RNase H type-2" evidence="17">
    <location>
        <begin position="10"/>
        <end position="199"/>
    </location>
</feature>
<dbReference type="Proteomes" id="UP001176883">
    <property type="component" value="Unassembled WGS sequence"/>
</dbReference>
<comment type="catalytic activity">
    <reaction evidence="1 14 15 16">
        <text>Endonucleolytic cleavage to 5'-phosphomonoester.</text>
        <dbReference type="EC" id="3.1.26.4"/>
    </reaction>
</comment>
<feature type="binding site" evidence="14 15">
    <location>
        <position position="16"/>
    </location>
    <ligand>
        <name>a divalent metal cation</name>
        <dbReference type="ChEBI" id="CHEBI:60240"/>
    </ligand>
</feature>
<comment type="subcellular location">
    <subcellularLocation>
        <location evidence="4 14">Cytoplasm</location>
    </subcellularLocation>
</comment>
<evidence type="ECO:0000256" key="11">
    <source>
        <dbReference type="ARBA" id="ARBA00022759"/>
    </source>
</evidence>
<dbReference type="PANTHER" id="PTHR10954:SF18">
    <property type="entry name" value="RIBONUCLEASE HII"/>
    <property type="match status" value="1"/>
</dbReference>
<evidence type="ECO:0000256" key="2">
    <source>
        <dbReference type="ARBA" id="ARBA00001946"/>
    </source>
</evidence>
<accession>A0ABT8W5Q7</accession>
<dbReference type="PANTHER" id="PTHR10954">
    <property type="entry name" value="RIBONUCLEASE H2 SUBUNIT A"/>
    <property type="match status" value="1"/>
</dbReference>
<evidence type="ECO:0000256" key="12">
    <source>
        <dbReference type="ARBA" id="ARBA00022801"/>
    </source>
</evidence>
<dbReference type="RefSeq" id="WP_303276122.1">
    <property type="nucleotide sequence ID" value="NZ_JAUOEK010000024.1"/>
</dbReference>
<dbReference type="GO" id="GO:0004523">
    <property type="term" value="F:RNA-DNA hybrid ribonuclease activity"/>
    <property type="evidence" value="ECO:0007669"/>
    <property type="project" value="UniProtKB-EC"/>
</dbReference>
<keyword evidence="9 14" id="KW-0540">Nuclease</keyword>
<dbReference type="Gene3D" id="3.30.420.10">
    <property type="entry name" value="Ribonuclease H-like superfamily/Ribonuclease H"/>
    <property type="match status" value="1"/>
</dbReference>
<dbReference type="HAMAP" id="MF_00052_B">
    <property type="entry name" value="RNase_HII_B"/>
    <property type="match status" value="1"/>
</dbReference>
<dbReference type="InterPro" id="IPR022898">
    <property type="entry name" value="RNase_HII"/>
</dbReference>
<keyword evidence="11 14" id="KW-0255">Endonuclease</keyword>
<evidence type="ECO:0000256" key="4">
    <source>
        <dbReference type="ARBA" id="ARBA00004496"/>
    </source>
</evidence>
<comment type="cofactor">
    <cofactor evidence="2">
        <name>Mg(2+)</name>
        <dbReference type="ChEBI" id="CHEBI:18420"/>
    </cofactor>
</comment>
<dbReference type="EC" id="3.1.26.4" evidence="6 14"/>
<keyword evidence="8 14" id="KW-0963">Cytoplasm</keyword>
<protein>
    <recommendedName>
        <fullName evidence="7 14">Ribonuclease HII</fullName>
        <shortName evidence="14">RNase HII</shortName>
        <ecNumber evidence="6 14">3.1.26.4</ecNumber>
    </recommendedName>
</protein>
<sequence>MLLKSHSNYSLECGTDEAGRGCLAGPVTAAAVILPKNFENSILNDSKQLSEKKRETLKPIIEAQALAFGVAHIFQGEIDRINILNASILAMHKSIDLLVKKPQFIIVDGNKFKPYNNVPFETIIKGDGKYLSIAAASVLAKTYRDIYMNTIHEEYPMYNWKQNKGYPTKEHRAAIKKYGITKYHRKSFKLLPEQLKLDI</sequence>
<evidence type="ECO:0000256" key="3">
    <source>
        <dbReference type="ARBA" id="ARBA00004065"/>
    </source>
</evidence>
<feature type="binding site" evidence="14 15">
    <location>
        <position position="108"/>
    </location>
    <ligand>
        <name>a divalent metal cation</name>
        <dbReference type="ChEBI" id="CHEBI:60240"/>
    </ligand>
</feature>
<organism evidence="18 19">
    <name type="scientific">Flavivirga aquimarina</name>
    <dbReference type="NCBI Taxonomy" id="2027862"/>
    <lineage>
        <taxon>Bacteria</taxon>
        <taxon>Pseudomonadati</taxon>
        <taxon>Bacteroidota</taxon>
        <taxon>Flavobacteriia</taxon>
        <taxon>Flavobacteriales</taxon>
        <taxon>Flavobacteriaceae</taxon>
        <taxon>Flavivirga</taxon>
    </lineage>
</organism>
<reference evidence="18" key="1">
    <citation type="submission" date="2023-07" db="EMBL/GenBank/DDBJ databases">
        <title>Two novel species in the genus Flavivirga.</title>
        <authorList>
            <person name="Kwon K."/>
        </authorList>
    </citation>
    <scope>NUCLEOTIDE SEQUENCE</scope>
    <source>
        <strain evidence="18">KCTC 52353</strain>
    </source>
</reference>
<evidence type="ECO:0000313" key="18">
    <source>
        <dbReference type="EMBL" id="MDO5968445.1"/>
    </source>
</evidence>